<dbReference type="InterPro" id="IPR012338">
    <property type="entry name" value="Beta-lactam/transpept-like"/>
</dbReference>
<dbReference type="GO" id="GO:0071555">
    <property type="term" value="P:cell wall organization"/>
    <property type="evidence" value="ECO:0007669"/>
    <property type="project" value="UniProtKB-KW"/>
</dbReference>
<keyword evidence="5 12" id="KW-0812">Transmembrane</keyword>
<feature type="transmembrane region" description="Helical" evidence="12">
    <location>
        <begin position="15"/>
        <end position="35"/>
    </location>
</feature>
<evidence type="ECO:0000256" key="2">
    <source>
        <dbReference type="ARBA" id="ARBA00004236"/>
    </source>
</evidence>
<evidence type="ECO:0000313" key="15">
    <source>
        <dbReference type="EMBL" id="RNB90574.1"/>
    </source>
</evidence>
<feature type="domain" description="Penicillin-binding protein dimerisation" evidence="14">
    <location>
        <begin position="57"/>
        <end position="411"/>
    </location>
</feature>
<evidence type="ECO:0000256" key="10">
    <source>
        <dbReference type="ARBA" id="ARBA00023316"/>
    </source>
</evidence>
<dbReference type="SUPFAM" id="SSF56519">
    <property type="entry name" value="Penicillin binding protein dimerisation domain"/>
    <property type="match status" value="1"/>
</dbReference>
<keyword evidence="4" id="KW-1003">Cell membrane</keyword>
<feature type="domain" description="Penicillin-binding protein transpeptidase" evidence="13">
    <location>
        <begin position="462"/>
        <end position="792"/>
    </location>
</feature>
<dbReference type="Proteomes" id="UP000271031">
    <property type="component" value="Unassembled WGS sequence"/>
</dbReference>
<dbReference type="GO" id="GO:0009252">
    <property type="term" value="P:peptidoglycan biosynthetic process"/>
    <property type="evidence" value="ECO:0007669"/>
    <property type="project" value="UniProtKB-KW"/>
</dbReference>
<dbReference type="PANTHER" id="PTHR30627">
    <property type="entry name" value="PEPTIDOGLYCAN D,D-TRANSPEPTIDASE"/>
    <property type="match status" value="1"/>
</dbReference>
<keyword evidence="6" id="KW-0133">Cell shape</keyword>
<dbReference type="OrthoDB" id="9770103at2"/>
<dbReference type="SUPFAM" id="SSF56601">
    <property type="entry name" value="beta-lactamase/transpeptidase-like"/>
    <property type="match status" value="1"/>
</dbReference>
<dbReference type="InterPro" id="IPR001460">
    <property type="entry name" value="PCN-bd_Tpept"/>
</dbReference>
<comment type="caution">
    <text evidence="15">The sequence shown here is derived from an EMBL/GenBank/DDBJ whole genome shotgun (WGS) entry which is preliminary data.</text>
</comment>
<name>A0A3M8DRQ4_9BACL</name>
<comment type="subcellular location">
    <subcellularLocation>
        <location evidence="2">Cell membrane</location>
    </subcellularLocation>
    <subcellularLocation>
        <location evidence="1">Membrane</location>
        <topology evidence="1">Single-pass membrane protein</topology>
    </subcellularLocation>
</comment>
<dbReference type="Pfam" id="PF00905">
    <property type="entry name" value="Transpeptidase"/>
    <property type="match status" value="1"/>
</dbReference>
<gene>
    <name evidence="15" type="ORF">EDM56_08710</name>
</gene>
<dbReference type="GO" id="GO:0008360">
    <property type="term" value="P:regulation of cell shape"/>
    <property type="evidence" value="ECO:0007669"/>
    <property type="project" value="UniProtKB-KW"/>
</dbReference>
<feature type="compositionally biased region" description="Basic and acidic residues" evidence="11">
    <location>
        <begin position="401"/>
        <end position="419"/>
    </location>
</feature>
<dbReference type="Pfam" id="PF03717">
    <property type="entry name" value="PBP_dimer"/>
    <property type="match status" value="1"/>
</dbReference>
<evidence type="ECO:0000256" key="9">
    <source>
        <dbReference type="ARBA" id="ARBA00023136"/>
    </source>
</evidence>
<feature type="region of interest" description="Disordered" evidence="11">
    <location>
        <begin position="401"/>
        <end position="420"/>
    </location>
</feature>
<dbReference type="Gene3D" id="3.40.710.10">
    <property type="entry name" value="DD-peptidase/beta-lactamase superfamily"/>
    <property type="match status" value="1"/>
</dbReference>
<evidence type="ECO:0000259" key="14">
    <source>
        <dbReference type="Pfam" id="PF03717"/>
    </source>
</evidence>
<protein>
    <submittedName>
        <fullName evidence="15">Penicillin-binding protein</fullName>
    </submittedName>
</protein>
<sequence length="811" mass="91277">MGEKKEHQSHIPTRLNILFVVVFLFFAIIILRLAFVQLVEGEQYKHDLEKYSTRELPIPAPRGRILDANGEVLVANKPVYTVTFVEDQNQSINQEQVADKLAGILKENDEKPGTDKELVKKALEYKATLPVSFNAQDTAKLISRLVPYLNSLPKAENVDRLNDSDLIKTALKINQTVRSPLDGDGREKLKSQVKAAWKTNAPATDLQDVMDGELMKYAIQYNLAIPARLDDKDRENLAKEVKAGLRLLPEPANLKERSDMDLLKYAAMFDLDVPLNLTEEQRLFQWRKMGILKEMRSYGIASYIPRRVKVNISHEEMYQIEERRSELPGINVILEPLREIHKDPDGTGFGTHFLGYIKPIRPEMLTEYVAQGYSRTDMVGETGLERFYERTLRGKDGASEVHVNKDSQTVEKRQKRDPEPGNDLVLALDWKFQSKVESILMNHIEDLKKRPSTPKELRDAHVLVMNPTNGEILAMASYPDYDLNLYYDQEEFNKQWKTLILPNELNHFIGSSYPPASTYKPLSVMMALQEGLTTPGETVMDRGGLKVGNVFMRNWKAGGHGPVNARRALQVSNNTYMYTMAVRLADRAMNNNISYTTQFSVLDYYNAQFGLGVKTGVDLPYESAGWPNPNNYYGNLAHALIGQYDLFTPMQMGQYVSAIANGGYRIRPHLVKEIRKGTTDLKKPGQTLTIMETEVLNRVQIDPQWIKVVQEGMHMVTQPGGTASGTFRGLPFEVAAKTGTAQLGKKAENALMVGYAPYQNPQLAFVVLVPNSIKDGGHSSDASGPIARKILEAYNEMYPGKLTPAPVVPSP</sequence>
<evidence type="ECO:0000256" key="11">
    <source>
        <dbReference type="SAM" id="MobiDB-lite"/>
    </source>
</evidence>
<dbReference type="InterPro" id="IPR050515">
    <property type="entry name" value="Beta-lactam/transpept"/>
</dbReference>
<evidence type="ECO:0000256" key="6">
    <source>
        <dbReference type="ARBA" id="ARBA00022960"/>
    </source>
</evidence>
<dbReference type="PANTHER" id="PTHR30627:SF2">
    <property type="entry name" value="PEPTIDOGLYCAN D,D-TRANSPEPTIDASE MRDA"/>
    <property type="match status" value="1"/>
</dbReference>
<evidence type="ECO:0000256" key="5">
    <source>
        <dbReference type="ARBA" id="ARBA00022692"/>
    </source>
</evidence>
<evidence type="ECO:0000259" key="13">
    <source>
        <dbReference type="Pfam" id="PF00905"/>
    </source>
</evidence>
<evidence type="ECO:0000256" key="12">
    <source>
        <dbReference type="SAM" id="Phobius"/>
    </source>
</evidence>
<keyword evidence="8 12" id="KW-1133">Transmembrane helix</keyword>
<dbReference type="Gene3D" id="3.90.1310.10">
    <property type="entry name" value="Penicillin-binding protein 2a (Domain 2)"/>
    <property type="match status" value="2"/>
</dbReference>
<evidence type="ECO:0000256" key="3">
    <source>
        <dbReference type="ARBA" id="ARBA00007171"/>
    </source>
</evidence>
<organism evidence="15 16">
    <name type="scientific">Brevibacillus fluminis</name>
    <dbReference type="NCBI Taxonomy" id="511487"/>
    <lineage>
        <taxon>Bacteria</taxon>
        <taxon>Bacillati</taxon>
        <taxon>Bacillota</taxon>
        <taxon>Bacilli</taxon>
        <taxon>Bacillales</taxon>
        <taxon>Paenibacillaceae</taxon>
        <taxon>Brevibacillus</taxon>
    </lineage>
</organism>
<evidence type="ECO:0000256" key="8">
    <source>
        <dbReference type="ARBA" id="ARBA00022989"/>
    </source>
</evidence>
<dbReference type="AlphaFoldDB" id="A0A3M8DRQ4"/>
<proteinExistence type="inferred from homology"/>
<evidence type="ECO:0000313" key="16">
    <source>
        <dbReference type="Proteomes" id="UP000271031"/>
    </source>
</evidence>
<dbReference type="RefSeq" id="WP_122917500.1">
    <property type="nucleotide sequence ID" value="NZ_RHHQ01000007.1"/>
</dbReference>
<dbReference type="GO" id="GO:0008658">
    <property type="term" value="F:penicillin binding"/>
    <property type="evidence" value="ECO:0007669"/>
    <property type="project" value="InterPro"/>
</dbReference>
<reference evidence="15 16" key="1">
    <citation type="submission" date="2018-10" db="EMBL/GenBank/DDBJ databases">
        <title>Phylogenomics of Brevibacillus.</title>
        <authorList>
            <person name="Dunlap C."/>
        </authorList>
    </citation>
    <scope>NUCLEOTIDE SEQUENCE [LARGE SCALE GENOMIC DNA]</scope>
    <source>
        <strain evidence="15 16">JCM 15716</strain>
    </source>
</reference>
<dbReference type="GO" id="GO:0071972">
    <property type="term" value="F:peptidoglycan L,D-transpeptidase activity"/>
    <property type="evidence" value="ECO:0007669"/>
    <property type="project" value="TreeGrafter"/>
</dbReference>
<keyword evidence="7" id="KW-0573">Peptidoglycan synthesis</keyword>
<dbReference type="InterPro" id="IPR005311">
    <property type="entry name" value="PBP_dimer"/>
</dbReference>
<keyword evidence="9 12" id="KW-0472">Membrane</keyword>
<comment type="similarity">
    <text evidence="3">Belongs to the transpeptidase family.</text>
</comment>
<evidence type="ECO:0000256" key="1">
    <source>
        <dbReference type="ARBA" id="ARBA00004167"/>
    </source>
</evidence>
<accession>A0A3M8DRQ4</accession>
<dbReference type="EMBL" id="RHHQ01000007">
    <property type="protein sequence ID" value="RNB90574.1"/>
    <property type="molecule type" value="Genomic_DNA"/>
</dbReference>
<keyword evidence="16" id="KW-1185">Reference proteome</keyword>
<dbReference type="InterPro" id="IPR036138">
    <property type="entry name" value="PBP_dimer_sf"/>
</dbReference>
<keyword evidence="10" id="KW-0961">Cell wall biogenesis/degradation</keyword>
<evidence type="ECO:0000256" key="4">
    <source>
        <dbReference type="ARBA" id="ARBA00022475"/>
    </source>
</evidence>
<dbReference type="GO" id="GO:0005886">
    <property type="term" value="C:plasma membrane"/>
    <property type="evidence" value="ECO:0007669"/>
    <property type="project" value="UniProtKB-SubCell"/>
</dbReference>
<evidence type="ECO:0000256" key="7">
    <source>
        <dbReference type="ARBA" id="ARBA00022984"/>
    </source>
</evidence>